<organism evidence="7">
    <name type="scientific">Bacillus phage Jabberwock</name>
    <dbReference type="NCBI Taxonomy" id="3163548"/>
    <lineage>
        <taxon>Viruses</taxon>
        <taxon>Duplodnaviria</taxon>
        <taxon>Heunggongvirae</taxon>
        <taxon>Uroviricota</taxon>
        <taxon>Caudoviricetes</taxon>
    </lineage>
</organism>
<proteinExistence type="predicted"/>
<evidence type="ECO:0000256" key="1">
    <source>
        <dbReference type="ARBA" id="ARBA00022612"/>
    </source>
</evidence>
<feature type="domain" description="Prohead serine protease" evidence="6">
    <location>
        <begin position="71"/>
        <end position="172"/>
    </location>
</feature>
<evidence type="ECO:0000256" key="5">
    <source>
        <dbReference type="ARBA" id="ARBA00023045"/>
    </source>
</evidence>
<evidence type="ECO:0000256" key="3">
    <source>
        <dbReference type="ARBA" id="ARBA00022801"/>
    </source>
</evidence>
<keyword evidence="2 7" id="KW-0645">Protease</keyword>
<protein>
    <submittedName>
        <fullName evidence="7">Prohead protease</fullName>
    </submittedName>
</protein>
<dbReference type="InterPro" id="IPR054613">
    <property type="entry name" value="Peptidase_S78_dom"/>
</dbReference>
<keyword evidence="4" id="KW-0118">Viral capsid assembly</keyword>
<dbReference type="EMBL" id="PP883967">
    <property type="protein sequence ID" value="XCG97466.1"/>
    <property type="molecule type" value="Genomic_DNA"/>
</dbReference>
<gene>
    <name evidence="7" type="ORF">JABBERWOCK_73</name>
</gene>
<dbReference type="GO" id="GO:0006508">
    <property type="term" value="P:proteolysis"/>
    <property type="evidence" value="ECO:0007669"/>
    <property type="project" value="UniProtKB-KW"/>
</dbReference>
<dbReference type="Pfam" id="PF04586">
    <property type="entry name" value="Peptidase_S78"/>
    <property type="match status" value="1"/>
</dbReference>
<keyword evidence="5" id="KW-1273">Viral capsid maturation</keyword>
<keyword evidence="3" id="KW-0378">Hydrolase</keyword>
<dbReference type="GO" id="GO:0046797">
    <property type="term" value="P:viral procapsid maturation"/>
    <property type="evidence" value="ECO:0007669"/>
    <property type="project" value="UniProtKB-KW"/>
</dbReference>
<accession>A0AAU8EFH4</accession>
<evidence type="ECO:0000259" key="6">
    <source>
        <dbReference type="Pfam" id="PF04586"/>
    </source>
</evidence>
<keyword evidence="1" id="KW-1188">Viral release from host cell</keyword>
<evidence type="ECO:0000256" key="2">
    <source>
        <dbReference type="ARBA" id="ARBA00022670"/>
    </source>
</evidence>
<evidence type="ECO:0000256" key="4">
    <source>
        <dbReference type="ARBA" id="ARBA00022950"/>
    </source>
</evidence>
<sequence length="271" mass="31053">MHLETYVDKATGKFNMFVPIDIEESIKKNDDSPSEKSWYLRGYATTRDLDKQDDIVDPNGIDINYFLQHGYINYEHQQGDFYKIGVPTEGTYVDPDVGLYVECKLYKDNPYAKSMWDLATNIQKSGVKRKLGFSVEGFGLGRDEDDPRILKKLRVTNVAVTTNPANPFATWEHFMKSFTAGYPISPDNAIDAGALSPESFARSLYNLTWTLKKSDDKEFAETWDKIGDYLDAMDRNTPECAMLFLQIAKGYSRNEALEKLKTFYSKSRKEQ</sequence>
<dbReference type="GO" id="GO:0008233">
    <property type="term" value="F:peptidase activity"/>
    <property type="evidence" value="ECO:0007669"/>
    <property type="project" value="UniProtKB-KW"/>
</dbReference>
<evidence type="ECO:0000313" key="7">
    <source>
        <dbReference type="EMBL" id="XCG97466.1"/>
    </source>
</evidence>
<reference evidence="7" key="1">
    <citation type="submission" date="2024-06" db="EMBL/GenBank/DDBJ databases">
        <authorList>
            <person name="Sahani V.S."/>
            <person name="Rajnandini D.D."/>
            <person name="Zdgiebloski S.Z."/>
            <person name="Agrawal S.A."/>
        </authorList>
    </citation>
    <scope>NUCLEOTIDE SEQUENCE</scope>
</reference>
<name>A0AAU8EFH4_9CAUD</name>